<comment type="caution">
    <text evidence="1">The sequence shown here is derived from an EMBL/GenBank/DDBJ whole genome shotgun (WGS) entry which is preliminary data.</text>
</comment>
<proteinExistence type="predicted"/>
<accession>A0ABQ5P6P2</accession>
<name>A0ABQ5P6P2_9ACTN</name>
<evidence type="ECO:0000313" key="1">
    <source>
        <dbReference type="EMBL" id="GLF98247.1"/>
    </source>
</evidence>
<gene>
    <name evidence="1" type="ORF">SYYSPA8_28140</name>
</gene>
<dbReference type="InterPro" id="IPR045592">
    <property type="entry name" value="DUF6461"/>
</dbReference>
<dbReference type="RefSeq" id="WP_323450230.1">
    <property type="nucleotide sequence ID" value="NZ_BSBI01000013.1"/>
</dbReference>
<sequence>MISAIPADYSWISPSAPFGYALGAGYSLVLVRGIGPEKLLRHAGAEPDGRLTGFDAVAEEHAGLLDEYDGWPDSTLAGVAAVPGEGGEWTLALELGGDTLGLNSRFMEAVSAGTRAVSVTGNASKPMSLFHWYEDGALRTGFEHPARRDGATPETLTTLITAVGLNPAGDEAPGLDRTAAFFALAERLTGIRITEELLARFTCRTGLVSQETHDEEGPSL</sequence>
<reference evidence="1 2" key="1">
    <citation type="submission" date="2022-10" db="EMBL/GenBank/DDBJ databases">
        <title>Draft genome sequence of Streptomyces sp. YSPA8.</title>
        <authorList>
            <person name="Moriuchi R."/>
            <person name="Dohra H."/>
            <person name="Yamamura H."/>
            <person name="Kodani S."/>
        </authorList>
    </citation>
    <scope>NUCLEOTIDE SEQUENCE [LARGE SCALE GENOMIC DNA]</scope>
    <source>
        <strain evidence="1 2">YSPA8</strain>
    </source>
</reference>
<dbReference type="Proteomes" id="UP001291653">
    <property type="component" value="Unassembled WGS sequence"/>
</dbReference>
<dbReference type="EMBL" id="BSBI01000013">
    <property type="protein sequence ID" value="GLF98247.1"/>
    <property type="molecule type" value="Genomic_DNA"/>
</dbReference>
<organism evidence="1 2">
    <name type="scientific">Streptomyces yaizuensis</name>
    <dbReference type="NCBI Taxonomy" id="2989713"/>
    <lineage>
        <taxon>Bacteria</taxon>
        <taxon>Bacillati</taxon>
        <taxon>Actinomycetota</taxon>
        <taxon>Actinomycetes</taxon>
        <taxon>Kitasatosporales</taxon>
        <taxon>Streptomycetaceae</taxon>
        <taxon>Streptomyces</taxon>
    </lineage>
</organism>
<keyword evidence="2" id="KW-1185">Reference proteome</keyword>
<evidence type="ECO:0000313" key="2">
    <source>
        <dbReference type="Proteomes" id="UP001291653"/>
    </source>
</evidence>
<dbReference type="Pfam" id="PF20062">
    <property type="entry name" value="DUF6461"/>
    <property type="match status" value="1"/>
</dbReference>
<protein>
    <submittedName>
        <fullName evidence="1">DUF6461 domain-containing protein</fullName>
    </submittedName>
</protein>